<dbReference type="InterPro" id="IPR001610">
    <property type="entry name" value="PAC"/>
</dbReference>
<dbReference type="SMART" id="SM00387">
    <property type="entry name" value="HATPase_c"/>
    <property type="match status" value="1"/>
</dbReference>
<dbReference type="SMART" id="SM00388">
    <property type="entry name" value="HisKA"/>
    <property type="match status" value="1"/>
</dbReference>
<sequence length="883" mass="99992">MADSEGNLIDANKKAEELLGYTKSELTSMHISRLHPEEELDRTISAFKEMVRNSSGILHDGVVVTKDKRRIYFDISGSVVRYANGEIALIGIFRDITERKIAEETLQRSEERFSLAFHSSPVGMVISARTDGRIIDANEAYAQVTGYQREELLGKTTVELDLWFDVADRGRLLDMLERNGKVKNVEIPIRRRNGDILIAQTSLEAIEIEKERCLLSSVQDITERKLVENALRESEKRFHEFMDNSPTVAWMKDGQGRYVYVNKTLEERFEIDRAHWSGKTNFDLWPPAVAERFRKNDIAALESYQTIEVVEEAIGPSGESSFWWIFKFPVLASGGRGYVGGIGIDITDRKKMEQTLQDSLATSRTLLDTPIAAAFLIDREGICVDVNETLCKRFNKERADIVGTCIWDLFSPEVSKRRRAHFDEVLRWKKQVRFEDERQGIWYDNVVTPILDSRGEVLKAVVFSFDVTERKQIEKELRDYRDHLEELVEERTKEITVLNDQLRQSQKLEAVGLLAGGVAHDFNNILATIKGSTYIIQKQLEKDSPIMKYVEQVESSVNKANDIAKSLLTFSRQQTPILEPLDLNELIRKTMRLITQVLGELIKTHLSLAPHKMVALANGDQMVRVLLNLASNAKDSMNDGGTFTIKTDMLMMDDAFIKNHGFGVPGKYVLLSLSDTGIGMDAGTKERIFEPFFTTKEIGKGSGLGLAVVYGIVKQHKGYISCDTALHQGTIFRLYLPAVEKEPVQREKNKVLSTWEGTETILLAEDDGAVRRTLSQMLRLSGYTVFEAVDGEDAVSIYSRHKDLTDLVLLDVRMPKMNGREVYEAIRKAGSKTAVLFISGYTDDILKSSGILPTDFNFISKAALPYEILRKVREVLDNKQRGN</sequence>
<dbReference type="InterPro" id="IPR005467">
    <property type="entry name" value="His_kinase_dom"/>
</dbReference>
<evidence type="ECO:0000259" key="11">
    <source>
        <dbReference type="PROSITE" id="PS50113"/>
    </source>
</evidence>
<evidence type="ECO:0000313" key="12">
    <source>
        <dbReference type="EMBL" id="SPQ01893.1"/>
    </source>
</evidence>
<feature type="coiled-coil region" evidence="7">
    <location>
        <begin position="470"/>
        <end position="501"/>
    </location>
</feature>
<dbReference type="PRINTS" id="PR00344">
    <property type="entry name" value="BCTRLSENSOR"/>
</dbReference>
<dbReference type="InterPro" id="IPR013656">
    <property type="entry name" value="PAS_4"/>
</dbReference>
<accession>A0A2U3QKE8</accession>
<dbReference type="EMBL" id="OUUY01000129">
    <property type="protein sequence ID" value="SPQ01893.1"/>
    <property type="molecule type" value="Genomic_DNA"/>
</dbReference>
<dbReference type="GO" id="GO:0000155">
    <property type="term" value="F:phosphorelay sensor kinase activity"/>
    <property type="evidence" value="ECO:0007669"/>
    <property type="project" value="InterPro"/>
</dbReference>
<feature type="domain" description="PAC" evidence="11">
    <location>
        <begin position="57"/>
        <end position="108"/>
    </location>
</feature>
<feature type="domain" description="PAC" evidence="11">
    <location>
        <begin position="426"/>
        <end position="479"/>
    </location>
</feature>
<evidence type="ECO:0000256" key="5">
    <source>
        <dbReference type="ARBA" id="ARBA00022777"/>
    </source>
</evidence>
<dbReference type="InterPro" id="IPR011006">
    <property type="entry name" value="CheY-like_superfamily"/>
</dbReference>
<dbReference type="Pfam" id="PF08448">
    <property type="entry name" value="PAS_4"/>
    <property type="match status" value="2"/>
</dbReference>
<dbReference type="InterPro" id="IPR036890">
    <property type="entry name" value="HATPase_C_sf"/>
</dbReference>
<dbReference type="PANTHER" id="PTHR43304">
    <property type="entry name" value="PHYTOCHROME-LIKE PROTEIN CPH1"/>
    <property type="match status" value="1"/>
</dbReference>
<protein>
    <recommendedName>
        <fullName evidence="2">histidine kinase</fullName>
        <ecNumber evidence="2">2.7.13.3</ecNumber>
    </recommendedName>
</protein>
<dbReference type="CDD" id="cd00130">
    <property type="entry name" value="PAS"/>
    <property type="match status" value="3"/>
</dbReference>
<dbReference type="Proteomes" id="UP000245125">
    <property type="component" value="Unassembled WGS sequence"/>
</dbReference>
<reference evidence="13" key="1">
    <citation type="submission" date="2018-03" db="EMBL/GenBank/DDBJ databases">
        <authorList>
            <person name="Zecchin S."/>
        </authorList>
    </citation>
    <scope>NUCLEOTIDE SEQUENCE [LARGE SCALE GENOMIC DNA]</scope>
</reference>
<evidence type="ECO:0000259" key="9">
    <source>
        <dbReference type="PROSITE" id="PS50110"/>
    </source>
</evidence>
<feature type="domain" description="PAS" evidence="10">
    <location>
        <begin position="1"/>
        <end position="38"/>
    </location>
</feature>
<keyword evidence="13" id="KW-1185">Reference proteome</keyword>
<dbReference type="NCBIfam" id="TIGR00229">
    <property type="entry name" value="sensory_box"/>
    <property type="match status" value="4"/>
</dbReference>
<dbReference type="SUPFAM" id="SSF55874">
    <property type="entry name" value="ATPase domain of HSP90 chaperone/DNA topoisomerase II/histidine kinase"/>
    <property type="match status" value="1"/>
</dbReference>
<evidence type="ECO:0000256" key="6">
    <source>
        <dbReference type="PROSITE-ProRule" id="PRU00169"/>
    </source>
</evidence>
<dbReference type="Gene3D" id="1.10.287.130">
    <property type="match status" value="1"/>
</dbReference>
<dbReference type="InterPro" id="IPR001789">
    <property type="entry name" value="Sig_transdc_resp-reg_receiver"/>
</dbReference>
<keyword evidence="3 6" id="KW-0597">Phosphoprotein</keyword>
<name>A0A2U3QKE8_9BACT</name>
<dbReference type="SMART" id="SM00086">
    <property type="entry name" value="PAC"/>
    <property type="match status" value="3"/>
</dbReference>
<dbReference type="Pfam" id="PF00072">
    <property type="entry name" value="Response_reg"/>
    <property type="match status" value="1"/>
</dbReference>
<dbReference type="InterPro" id="IPR003594">
    <property type="entry name" value="HATPase_dom"/>
</dbReference>
<dbReference type="PANTHER" id="PTHR43304:SF1">
    <property type="entry name" value="PAC DOMAIN-CONTAINING PROTEIN"/>
    <property type="match status" value="1"/>
</dbReference>
<dbReference type="SMART" id="SM00091">
    <property type="entry name" value="PAS"/>
    <property type="match status" value="4"/>
</dbReference>
<evidence type="ECO:0000313" key="13">
    <source>
        <dbReference type="Proteomes" id="UP000245125"/>
    </source>
</evidence>
<feature type="domain" description="PAS" evidence="10">
    <location>
        <begin position="109"/>
        <end position="158"/>
    </location>
</feature>
<dbReference type="InterPro" id="IPR000700">
    <property type="entry name" value="PAS-assoc_C"/>
</dbReference>
<dbReference type="Gene3D" id="3.30.565.10">
    <property type="entry name" value="Histidine kinase-like ATPase, C-terminal domain"/>
    <property type="match status" value="1"/>
</dbReference>
<dbReference type="InterPro" id="IPR036097">
    <property type="entry name" value="HisK_dim/P_sf"/>
</dbReference>
<feature type="domain" description="PAS" evidence="10">
    <location>
        <begin position="359"/>
        <end position="429"/>
    </location>
</feature>
<evidence type="ECO:0000256" key="1">
    <source>
        <dbReference type="ARBA" id="ARBA00000085"/>
    </source>
</evidence>
<feature type="domain" description="Response regulatory" evidence="9">
    <location>
        <begin position="760"/>
        <end position="876"/>
    </location>
</feature>
<dbReference type="InterPro" id="IPR000014">
    <property type="entry name" value="PAS"/>
</dbReference>
<dbReference type="SUPFAM" id="SSF55785">
    <property type="entry name" value="PYP-like sensor domain (PAS domain)"/>
    <property type="match status" value="4"/>
</dbReference>
<dbReference type="CDD" id="cd00082">
    <property type="entry name" value="HisKA"/>
    <property type="match status" value="1"/>
</dbReference>
<dbReference type="PROSITE" id="PS50112">
    <property type="entry name" value="PAS"/>
    <property type="match status" value="3"/>
</dbReference>
<evidence type="ECO:0000256" key="4">
    <source>
        <dbReference type="ARBA" id="ARBA00022679"/>
    </source>
</evidence>
<gene>
    <name evidence="12" type="ORF">NBG4_790004</name>
</gene>
<dbReference type="PROSITE" id="PS50109">
    <property type="entry name" value="HIS_KIN"/>
    <property type="match status" value="1"/>
</dbReference>
<evidence type="ECO:0000259" key="10">
    <source>
        <dbReference type="PROSITE" id="PS50112"/>
    </source>
</evidence>
<dbReference type="AlphaFoldDB" id="A0A2U3QKE8"/>
<keyword evidence="7" id="KW-0175">Coiled coil</keyword>
<dbReference type="Pfam" id="PF13426">
    <property type="entry name" value="PAS_9"/>
    <property type="match status" value="2"/>
</dbReference>
<evidence type="ECO:0000259" key="8">
    <source>
        <dbReference type="PROSITE" id="PS50109"/>
    </source>
</evidence>
<dbReference type="SUPFAM" id="SSF52172">
    <property type="entry name" value="CheY-like"/>
    <property type="match status" value="1"/>
</dbReference>
<dbReference type="Pfam" id="PF00512">
    <property type="entry name" value="HisKA"/>
    <property type="match status" value="1"/>
</dbReference>
<dbReference type="PROSITE" id="PS50110">
    <property type="entry name" value="RESPONSE_REGULATORY"/>
    <property type="match status" value="1"/>
</dbReference>
<dbReference type="SUPFAM" id="SSF47384">
    <property type="entry name" value="Homodimeric domain of signal transducing histidine kinase"/>
    <property type="match status" value="1"/>
</dbReference>
<evidence type="ECO:0000256" key="2">
    <source>
        <dbReference type="ARBA" id="ARBA00012438"/>
    </source>
</evidence>
<dbReference type="InterPro" id="IPR004358">
    <property type="entry name" value="Sig_transdc_His_kin-like_C"/>
</dbReference>
<keyword evidence="5 12" id="KW-0418">Kinase</keyword>
<feature type="domain" description="PAC" evidence="11">
    <location>
        <begin position="183"/>
        <end position="233"/>
    </location>
</feature>
<comment type="catalytic activity">
    <reaction evidence="1">
        <text>ATP + protein L-histidine = ADP + protein N-phospho-L-histidine.</text>
        <dbReference type="EC" id="2.7.13.3"/>
    </reaction>
</comment>
<dbReference type="SMART" id="SM00448">
    <property type="entry name" value="REC"/>
    <property type="match status" value="1"/>
</dbReference>
<evidence type="ECO:0000256" key="7">
    <source>
        <dbReference type="SAM" id="Coils"/>
    </source>
</evidence>
<feature type="modified residue" description="4-aspartylphosphate" evidence="6">
    <location>
        <position position="811"/>
    </location>
</feature>
<dbReference type="EC" id="2.7.13.3" evidence="2"/>
<dbReference type="OrthoDB" id="9783713at2"/>
<organism evidence="12 13">
    <name type="scientific">Candidatus Sulfobium mesophilum</name>
    <dbReference type="NCBI Taxonomy" id="2016548"/>
    <lineage>
        <taxon>Bacteria</taxon>
        <taxon>Pseudomonadati</taxon>
        <taxon>Nitrospirota</taxon>
        <taxon>Nitrospiria</taxon>
        <taxon>Nitrospirales</taxon>
        <taxon>Nitrospiraceae</taxon>
        <taxon>Candidatus Sulfobium</taxon>
    </lineage>
</organism>
<dbReference type="PROSITE" id="PS50113">
    <property type="entry name" value="PAC"/>
    <property type="match status" value="3"/>
</dbReference>
<dbReference type="InterPro" id="IPR035965">
    <property type="entry name" value="PAS-like_dom_sf"/>
</dbReference>
<evidence type="ECO:0000256" key="3">
    <source>
        <dbReference type="ARBA" id="ARBA00022553"/>
    </source>
</evidence>
<dbReference type="Gene3D" id="3.30.450.20">
    <property type="entry name" value="PAS domain"/>
    <property type="match status" value="4"/>
</dbReference>
<dbReference type="CDD" id="cd00156">
    <property type="entry name" value="REC"/>
    <property type="match status" value="1"/>
</dbReference>
<dbReference type="InterPro" id="IPR052162">
    <property type="entry name" value="Sensor_kinase/Photoreceptor"/>
</dbReference>
<proteinExistence type="predicted"/>
<keyword evidence="4 12" id="KW-0808">Transferase</keyword>
<feature type="domain" description="Histidine kinase" evidence="8">
    <location>
        <begin position="517"/>
        <end position="740"/>
    </location>
</feature>
<dbReference type="Gene3D" id="3.40.50.2300">
    <property type="match status" value="1"/>
</dbReference>
<dbReference type="InterPro" id="IPR003661">
    <property type="entry name" value="HisK_dim/P_dom"/>
</dbReference>
<dbReference type="Pfam" id="PF02518">
    <property type="entry name" value="HATPase_c"/>
    <property type="match status" value="1"/>
</dbReference>